<dbReference type="OrthoDB" id="2960094at2"/>
<dbReference type="STRING" id="571932.SAMN05421743_107128"/>
<dbReference type="AlphaFoldDB" id="A0A1H4DHF0"/>
<gene>
    <name evidence="2" type="ORF">SAMN05421743_107128</name>
</gene>
<dbReference type="Gene3D" id="3.40.630.30">
    <property type="match status" value="2"/>
</dbReference>
<dbReference type="InterPro" id="IPR016181">
    <property type="entry name" value="Acyl_CoA_acyltransferase"/>
</dbReference>
<evidence type="ECO:0000313" key="3">
    <source>
        <dbReference type="Proteomes" id="UP000198584"/>
    </source>
</evidence>
<name>A0A1H4DHF0_9BACI</name>
<dbReference type="CDD" id="cd04301">
    <property type="entry name" value="NAT_SF"/>
    <property type="match status" value="1"/>
</dbReference>
<reference evidence="2 3" key="1">
    <citation type="submission" date="2016-10" db="EMBL/GenBank/DDBJ databases">
        <authorList>
            <person name="de Groot N.N."/>
        </authorList>
    </citation>
    <scope>NUCLEOTIDE SEQUENCE [LARGE SCALE GENOMIC DNA]</scope>
    <source>
        <strain evidence="2 3">CCM7597</strain>
    </source>
</reference>
<dbReference type="InterPro" id="IPR000182">
    <property type="entry name" value="GNAT_dom"/>
</dbReference>
<evidence type="ECO:0000313" key="2">
    <source>
        <dbReference type="EMBL" id="SEA71978.1"/>
    </source>
</evidence>
<dbReference type="PANTHER" id="PTHR43415:SF3">
    <property type="entry name" value="GNAT-FAMILY ACETYLTRANSFERASE"/>
    <property type="match status" value="1"/>
</dbReference>
<accession>A0A1H4DHF0</accession>
<keyword evidence="2" id="KW-0808">Transferase</keyword>
<dbReference type="SUPFAM" id="SSF55729">
    <property type="entry name" value="Acyl-CoA N-acyltransferases (Nat)"/>
    <property type="match status" value="2"/>
</dbReference>
<organism evidence="2 3">
    <name type="scientific">Thalassobacillus cyri</name>
    <dbReference type="NCBI Taxonomy" id="571932"/>
    <lineage>
        <taxon>Bacteria</taxon>
        <taxon>Bacillati</taxon>
        <taxon>Bacillota</taxon>
        <taxon>Bacilli</taxon>
        <taxon>Bacillales</taxon>
        <taxon>Bacillaceae</taxon>
        <taxon>Thalassobacillus</taxon>
    </lineage>
</organism>
<dbReference type="Pfam" id="PF00583">
    <property type="entry name" value="Acetyltransf_1"/>
    <property type="match status" value="1"/>
</dbReference>
<evidence type="ECO:0000259" key="1">
    <source>
        <dbReference type="PROSITE" id="PS51186"/>
    </source>
</evidence>
<dbReference type="PROSITE" id="PS51186">
    <property type="entry name" value="GNAT"/>
    <property type="match status" value="1"/>
</dbReference>
<proteinExistence type="predicted"/>
<protein>
    <submittedName>
        <fullName evidence="2">Acetyltransferase (GNAT) family protein</fullName>
    </submittedName>
</protein>
<dbReference type="PANTHER" id="PTHR43415">
    <property type="entry name" value="SPERMIDINE N(1)-ACETYLTRANSFERASE"/>
    <property type="match status" value="1"/>
</dbReference>
<feature type="domain" description="N-acetyltransferase" evidence="1">
    <location>
        <begin position="155"/>
        <end position="296"/>
    </location>
</feature>
<keyword evidence="3" id="KW-1185">Reference proteome</keyword>
<dbReference type="Proteomes" id="UP000198584">
    <property type="component" value="Unassembled WGS sequence"/>
</dbReference>
<sequence length="298" mass="34944">MHIKELEVKDLQNVAEWLYHMNEQDKHFVAWLASDQNEIYEQIWTLTQFTDPLAYVAWENNQIIGFLGILPFFEQKLCRLLGPFAVEQETEVMEGLWNKASLTMEQHFNAVKVASFRANSHLIDFCERHRFHLYNIEKTMAIHRYDYQSGQHDARNVVEVMDDDETEINRLHPKGAYYTTQEMMTLSRKEANKLWGYQTDGQLKGYLYLETIIPNEEGEICFVNVDQDERSQGIGTVLIDHALQYAFLVLGLEEVTISVRTNNEGAESLYRELGFKEAQTIYAYEKLFQEPVLKNPFH</sequence>
<dbReference type="EMBL" id="FNQR01000007">
    <property type="protein sequence ID" value="SEA71978.1"/>
    <property type="molecule type" value="Genomic_DNA"/>
</dbReference>
<dbReference type="GO" id="GO:0016747">
    <property type="term" value="F:acyltransferase activity, transferring groups other than amino-acyl groups"/>
    <property type="evidence" value="ECO:0007669"/>
    <property type="project" value="InterPro"/>
</dbReference>